<organism evidence="1 2">
    <name type="scientific">Sporormia fimetaria CBS 119925</name>
    <dbReference type="NCBI Taxonomy" id="1340428"/>
    <lineage>
        <taxon>Eukaryota</taxon>
        <taxon>Fungi</taxon>
        <taxon>Dikarya</taxon>
        <taxon>Ascomycota</taxon>
        <taxon>Pezizomycotina</taxon>
        <taxon>Dothideomycetes</taxon>
        <taxon>Pleosporomycetidae</taxon>
        <taxon>Pleosporales</taxon>
        <taxon>Sporormiaceae</taxon>
        <taxon>Sporormia</taxon>
    </lineage>
</organism>
<evidence type="ECO:0000313" key="1">
    <source>
        <dbReference type="EMBL" id="KAF2751505.1"/>
    </source>
</evidence>
<dbReference type="Proteomes" id="UP000799440">
    <property type="component" value="Unassembled WGS sequence"/>
</dbReference>
<dbReference type="EMBL" id="MU006562">
    <property type="protein sequence ID" value="KAF2751505.1"/>
    <property type="molecule type" value="Genomic_DNA"/>
</dbReference>
<reference evidence="1" key="1">
    <citation type="journal article" date="2020" name="Stud. Mycol.">
        <title>101 Dothideomycetes genomes: a test case for predicting lifestyles and emergence of pathogens.</title>
        <authorList>
            <person name="Haridas S."/>
            <person name="Albert R."/>
            <person name="Binder M."/>
            <person name="Bloem J."/>
            <person name="Labutti K."/>
            <person name="Salamov A."/>
            <person name="Andreopoulos B."/>
            <person name="Baker S."/>
            <person name="Barry K."/>
            <person name="Bills G."/>
            <person name="Bluhm B."/>
            <person name="Cannon C."/>
            <person name="Castanera R."/>
            <person name="Culley D."/>
            <person name="Daum C."/>
            <person name="Ezra D."/>
            <person name="Gonzalez J."/>
            <person name="Henrissat B."/>
            <person name="Kuo A."/>
            <person name="Liang C."/>
            <person name="Lipzen A."/>
            <person name="Lutzoni F."/>
            <person name="Magnuson J."/>
            <person name="Mondo S."/>
            <person name="Nolan M."/>
            <person name="Ohm R."/>
            <person name="Pangilinan J."/>
            <person name="Park H.-J."/>
            <person name="Ramirez L."/>
            <person name="Alfaro M."/>
            <person name="Sun H."/>
            <person name="Tritt A."/>
            <person name="Yoshinaga Y."/>
            <person name="Zwiers L.-H."/>
            <person name="Turgeon B."/>
            <person name="Goodwin S."/>
            <person name="Spatafora J."/>
            <person name="Crous P."/>
            <person name="Grigoriev I."/>
        </authorList>
    </citation>
    <scope>NUCLEOTIDE SEQUENCE</scope>
    <source>
        <strain evidence="1">CBS 119925</strain>
    </source>
</reference>
<proteinExistence type="predicted"/>
<sequence>MCTHEHSTGESMTGTWRRLFASLTQASLRILSSRIMERVDAAFEAYCKFLDDLFVVLERLARVTEVFNSLTTATPTAATAAPTNHPQASSQLHNAVETQREFLDDLIVERTATATSTAAGLTNHAQVSSQLHAVETKCRGILRSPRNRYTYYRRP</sequence>
<name>A0A6A6VLQ8_9PLEO</name>
<evidence type="ECO:0000313" key="2">
    <source>
        <dbReference type="Proteomes" id="UP000799440"/>
    </source>
</evidence>
<gene>
    <name evidence="1" type="ORF">M011DRAFT_116768</name>
</gene>
<keyword evidence="2" id="KW-1185">Reference proteome</keyword>
<protein>
    <submittedName>
        <fullName evidence="1">Uncharacterized protein</fullName>
    </submittedName>
</protein>
<accession>A0A6A6VLQ8</accession>
<dbReference type="AlphaFoldDB" id="A0A6A6VLQ8"/>